<evidence type="ECO:0000256" key="6">
    <source>
        <dbReference type="ARBA" id="ARBA00023049"/>
    </source>
</evidence>
<evidence type="ECO:0000256" key="4">
    <source>
        <dbReference type="ARBA" id="ARBA00022801"/>
    </source>
</evidence>
<dbReference type="Pfam" id="PF00246">
    <property type="entry name" value="Peptidase_M14"/>
    <property type="match status" value="1"/>
</dbReference>
<evidence type="ECO:0000256" key="2">
    <source>
        <dbReference type="ARBA" id="ARBA00005988"/>
    </source>
</evidence>
<reference evidence="9 10" key="1">
    <citation type="submission" date="2024-09" db="EMBL/GenBank/DDBJ databases">
        <authorList>
            <person name="Sun Q."/>
            <person name="Mori K."/>
        </authorList>
    </citation>
    <scope>NUCLEOTIDE SEQUENCE [LARGE SCALE GENOMIC DNA]</scope>
    <source>
        <strain evidence="9 10">CCM 7759</strain>
    </source>
</reference>
<dbReference type="CDD" id="cd06229">
    <property type="entry name" value="M14_Endopeptidase_I"/>
    <property type="match status" value="1"/>
</dbReference>
<dbReference type="PROSITE" id="PS52035">
    <property type="entry name" value="PEPTIDASE_M14"/>
    <property type="match status" value="1"/>
</dbReference>
<keyword evidence="9" id="KW-0121">Carboxypeptidase</keyword>
<keyword evidence="6" id="KW-0482">Metalloprotease</keyword>
<comment type="similarity">
    <text evidence="2 7">Belongs to the peptidase M14 family.</text>
</comment>
<evidence type="ECO:0000256" key="5">
    <source>
        <dbReference type="ARBA" id="ARBA00022833"/>
    </source>
</evidence>
<evidence type="ECO:0000313" key="10">
    <source>
        <dbReference type="Proteomes" id="UP001589776"/>
    </source>
</evidence>
<proteinExistence type="inferred from homology"/>
<evidence type="ECO:0000256" key="7">
    <source>
        <dbReference type="PROSITE-ProRule" id="PRU01379"/>
    </source>
</evidence>
<evidence type="ECO:0000256" key="1">
    <source>
        <dbReference type="ARBA" id="ARBA00001947"/>
    </source>
</evidence>
<dbReference type="Gene3D" id="3.40.630.10">
    <property type="entry name" value="Zn peptidases"/>
    <property type="match status" value="1"/>
</dbReference>
<keyword evidence="3" id="KW-0645">Protease</keyword>
<dbReference type="EC" id="3.4.17.-" evidence="9"/>
<dbReference type="GO" id="GO:0004180">
    <property type="term" value="F:carboxypeptidase activity"/>
    <property type="evidence" value="ECO:0007669"/>
    <property type="project" value="UniProtKB-KW"/>
</dbReference>
<evidence type="ECO:0000256" key="3">
    <source>
        <dbReference type="ARBA" id="ARBA00022670"/>
    </source>
</evidence>
<dbReference type="InterPro" id="IPR034274">
    <property type="entry name" value="ENP1_M14_CPD"/>
</dbReference>
<gene>
    <name evidence="9" type="ORF">ACFFK0_07750</name>
</gene>
<keyword evidence="4 9" id="KW-0378">Hydrolase</keyword>
<organism evidence="9 10">
    <name type="scientific">Paenibacillus chartarius</name>
    <dbReference type="NCBI Taxonomy" id="747481"/>
    <lineage>
        <taxon>Bacteria</taxon>
        <taxon>Bacillati</taxon>
        <taxon>Bacillota</taxon>
        <taxon>Bacilli</taxon>
        <taxon>Bacillales</taxon>
        <taxon>Paenibacillaceae</taxon>
        <taxon>Paenibacillus</taxon>
    </lineage>
</organism>
<dbReference type="PANTHER" id="PTHR11705:SF143">
    <property type="entry name" value="SLL0236 PROTEIN"/>
    <property type="match status" value="1"/>
</dbReference>
<feature type="active site" description="Proton donor/acceptor" evidence="7">
    <location>
        <position position="269"/>
    </location>
</feature>
<accession>A0ABV6DI73</accession>
<comment type="cofactor">
    <cofactor evidence="1">
        <name>Zn(2+)</name>
        <dbReference type="ChEBI" id="CHEBI:29105"/>
    </cofactor>
</comment>
<dbReference type="EMBL" id="JBHLWN010000029">
    <property type="protein sequence ID" value="MFC0212353.1"/>
    <property type="molecule type" value="Genomic_DNA"/>
</dbReference>
<comment type="caution">
    <text evidence="9">The sequence shown here is derived from an EMBL/GenBank/DDBJ whole genome shotgun (WGS) entry which is preliminary data.</text>
</comment>
<dbReference type="RefSeq" id="WP_377469503.1">
    <property type="nucleotide sequence ID" value="NZ_JBHLWN010000029.1"/>
</dbReference>
<dbReference type="Proteomes" id="UP001589776">
    <property type="component" value="Unassembled WGS sequence"/>
</dbReference>
<protein>
    <submittedName>
        <fullName evidence="9">M14 family metallocarboxypeptidase</fullName>
        <ecNumber evidence="9">3.4.17.-</ecNumber>
    </submittedName>
</protein>
<dbReference type="SMART" id="SM00631">
    <property type="entry name" value="Zn_pept"/>
    <property type="match status" value="1"/>
</dbReference>
<evidence type="ECO:0000259" key="8">
    <source>
        <dbReference type="PROSITE" id="PS52035"/>
    </source>
</evidence>
<dbReference type="InterPro" id="IPR000834">
    <property type="entry name" value="Peptidase_M14"/>
</dbReference>
<keyword evidence="5" id="KW-0862">Zinc</keyword>
<sequence length="298" mass="33091">MEGRIVEPTAAYDYGRLVRDIELLEDSFQDLQTETIGTSVMGKMLPSLAIGSGPRHVHVNAAFHANEWITSLALMTVLEELLHAARQQAAFAGADARGLLMANTLRAVPMVNPDGVDLVLHGASAGHPFRNELLIWNGGTTDFSGWKANIRGVDLNDQFPAYWEEERDRRVIACPGPRDYTGEAPLTEPEAQAMAAYTRHYDFDVVAALHTQGQEIYWNYRGYEPEESEPFAERLAAASGYTAVKLTGSDAGYKDWFIQQFRRPGFTIELGFGVNPLPVTQLPRLIADTRSILLELLR</sequence>
<feature type="domain" description="Peptidase M14" evidence="8">
    <location>
        <begin position="10"/>
        <end position="298"/>
    </location>
</feature>
<dbReference type="SUPFAM" id="SSF53187">
    <property type="entry name" value="Zn-dependent exopeptidases"/>
    <property type="match status" value="1"/>
</dbReference>
<keyword evidence="10" id="KW-1185">Reference proteome</keyword>
<name>A0ABV6DI73_9BACL</name>
<evidence type="ECO:0000313" key="9">
    <source>
        <dbReference type="EMBL" id="MFC0212353.1"/>
    </source>
</evidence>
<dbReference type="PANTHER" id="PTHR11705">
    <property type="entry name" value="PROTEASE FAMILY M14 CARBOXYPEPTIDASE A,B"/>
    <property type="match status" value="1"/>
</dbReference>